<accession>E8WZ29</accession>
<evidence type="ECO:0000313" key="1">
    <source>
        <dbReference type="EMBL" id="ADW69944.1"/>
    </source>
</evidence>
<gene>
    <name evidence="1" type="ordered locus">AciX9_2921</name>
</gene>
<proteinExistence type="predicted"/>
<dbReference type="Proteomes" id="UP000000343">
    <property type="component" value="Chromosome"/>
</dbReference>
<dbReference type="PaxDb" id="1198114-AciX9_2921"/>
<keyword evidence="2" id="KW-1185">Reference proteome</keyword>
<organism evidence="2">
    <name type="scientific">Granulicella tundricola (strain ATCC BAA-1859 / DSM 23138 / MP5ACTX9)</name>
    <dbReference type="NCBI Taxonomy" id="1198114"/>
    <lineage>
        <taxon>Bacteria</taxon>
        <taxon>Pseudomonadati</taxon>
        <taxon>Acidobacteriota</taxon>
        <taxon>Terriglobia</taxon>
        <taxon>Terriglobales</taxon>
        <taxon>Acidobacteriaceae</taxon>
        <taxon>Granulicella</taxon>
    </lineage>
</organism>
<evidence type="ECO:0000313" key="2">
    <source>
        <dbReference type="Proteomes" id="UP000000343"/>
    </source>
</evidence>
<dbReference type="OrthoDB" id="2623511at2"/>
<dbReference type="KEGG" id="acm:AciX9_2921"/>
<reference evidence="2" key="1">
    <citation type="submission" date="2011-01" db="EMBL/GenBank/DDBJ databases">
        <title>Complete sequence of chromosome of Acidobacterium sp. MP5ACTX9.</title>
        <authorList>
            <consortium name="US DOE Joint Genome Institute"/>
            <person name="Lucas S."/>
            <person name="Copeland A."/>
            <person name="Lapidus A."/>
            <person name="Cheng J.-F."/>
            <person name="Goodwin L."/>
            <person name="Pitluck S."/>
            <person name="Teshima H."/>
            <person name="Detter J.C."/>
            <person name="Han C."/>
            <person name="Tapia R."/>
            <person name="Land M."/>
            <person name="Hauser L."/>
            <person name="Kyrpides N."/>
            <person name="Ivanova N."/>
            <person name="Ovchinnikova G."/>
            <person name="Pagani I."/>
            <person name="Rawat S.R."/>
            <person name="Mannisto M."/>
            <person name="Haggblom M.M."/>
            <person name="Woyke T."/>
        </authorList>
    </citation>
    <scope>NUCLEOTIDE SEQUENCE [LARGE SCALE GENOMIC DNA]</scope>
    <source>
        <strain evidence="2">MP5ACTX9</strain>
    </source>
</reference>
<dbReference type="RefSeq" id="WP_013581259.1">
    <property type="nucleotide sequence ID" value="NC_015064.1"/>
</dbReference>
<dbReference type="HOGENOM" id="CLU_2522891_0_0_0"/>
<dbReference type="EMBL" id="CP002480">
    <property type="protein sequence ID" value="ADW69944.1"/>
    <property type="molecule type" value="Genomic_DNA"/>
</dbReference>
<protein>
    <submittedName>
        <fullName evidence="1">Uncharacterized protein</fullName>
    </submittedName>
</protein>
<sequence>MKKVENQRIDGETVALDGKAFVNCVLIDCVVEYSGSPFMLVDTELKGCRYVFFGAAKGTVHLLQSVGMMPFEPADWGEFPAVVQ</sequence>
<name>E8WZ29_GRATM</name>
<dbReference type="AlphaFoldDB" id="E8WZ29"/>